<accession>A0ABQ0KU69</accession>
<evidence type="ECO:0000313" key="1">
    <source>
        <dbReference type="EMBL" id="GAT12867.1"/>
    </source>
</evidence>
<keyword evidence="2" id="KW-1185">Reference proteome</keyword>
<dbReference type="Proteomes" id="UP000069773">
    <property type="component" value="Unassembled WGS sequence"/>
</dbReference>
<organism evidence="1 2">
    <name type="scientific">Mycolicibacterium novocastrense</name>
    <name type="common">Mycobacterium novocastrense</name>
    <dbReference type="NCBI Taxonomy" id="59813"/>
    <lineage>
        <taxon>Bacteria</taxon>
        <taxon>Bacillati</taxon>
        <taxon>Actinomycetota</taxon>
        <taxon>Actinomycetes</taxon>
        <taxon>Mycobacteriales</taxon>
        <taxon>Mycobacteriaceae</taxon>
        <taxon>Mycolicibacterium</taxon>
    </lineage>
</organism>
<gene>
    <name evidence="1" type="ORF">RMCN_6000</name>
</gene>
<protein>
    <submittedName>
        <fullName evidence="1">Uncharacterized protein</fullName>
    </submittedName>
</protein>
<evidence type="ECO:0000313" key="2">
    <source>
        <dbReference type="Proteomes" id="UP000069773"/>
    </source>
</evidence>
<dbReference type="EMBL" id="BCTA01000103">
    <property type="protein sequence ID" value="GAT12867.1"/>
    <property type="molecule type" value="Genomic_DNA"/>
</dbReference>
<sequence>MLISLPTTSYAPLDGAAGVALAWNERGAIGTPCSVSTRQIGATPKRSLWSAMNTQIELASDGCAGRFPARRKTLPP</sequence>
<proteinExistence type="predicted"/>
<reference evidence="1 2" key="1">
    <citation type="journal article" date="2016" name="Genome Announc.">
        <title>Draft Genome Sequences of Five Rapidly Growing Mycobacterium Species, M. thermoresistibile, M. fortuitum subsp. acetamidolyticum, M. canariasense, M. brisbanense, and M. novocastrense.</title>
        <authorList>
            <person name="Katahira K."/>
            <person name="Ogura Y."/>
            <person name="Gotoh Y."/>
            <person name="Hayashi T."/>
        </authorList>
    </citation>
    <scope>NUCLEOTIDE SEQUENCE [LARGE SCALE GENOMIC DNA]</scope>
    <source>
        <strain evidence="1 2">JCM18114</strain>
    </source>
</reference>
<name>A0ABQ0KU69_MYCNV</name>
<comment type="caution">
    <text evidence="1">The sequence shown here is derived from an EMBL/GenBank/DDBJ whole genome shotgun (WGS) entry which is preliminary data.</text>
</comment>